<dbReference type="AlphaFoldDB" id="A0A1X2IV33"/>
<dbReference type="PANTHER" id="PTHR31859">
    <property type="entry name" value="TETRATRICOPEPTIDE REPEAT PROTEIN 39 FAMILY MEMBER"/>
    <property type="match status" value="1"/>
</dbReference>
<feature type="region of interest" description="Disordered" evidence="1">
    <location>
        <begin position="78"/>
        <end position="105"/>
    </location>
</feature>
<name>A0A1X2IV33_9FUNG</name>
<feature type="region of interest" description="Disordered" evidence="1">
    <location>
        <begin position="158"/>
        <end position="178"/>
    </location>
</feature>
<sequence length="847" mass="96222">MLDGSRPSSIITTTSSHDGLEHLVLANHSTTSTIPAAAILQTQDDTSSDSDCSSSIDGHDQPIYDLQLVVRALKSTLKHQDQRHPDQHRHLHKTDNDHTDCNIDDTGESIDEDRFCLNTPSSFASLEDENDCRLHTPTTSTSSSGIKPTCTMDSDFPTKSNPADSVQHDQNSGTAATSGFNTLANHVQMPAVDPNSVCPNLLNADDQENQDAAAKLAMHYFFENRFMKAKHLFEQYAASDPLHSLGLGSMIFLKAIMTNDGSLRKESLDALLRTYDLTTAQLEATVKEQSAFFGHSLFQYAQHCYYYLKCGNHHLASHPSAKRRNRQNRHTLNQTQQEQDAPFIANGILRAHVIKAECCLQMAILYLLEGSYSGYVKCGLNIRRAYADYYFVWQEYQKMGQFYAGNIDKDTLSGLQFGIGAVHLILDSLPSDIRRVVSSFGWEPEKQLGMALIQLSKEGDRIRSPWASLLLLAYYTIITSYCPQILMVEYTQPAIEILLEAQQAYPHSAFFLHFAGRTSRIGRNLTLSTQSFLYAIEISKSDWAELDIFHVCSHEIGFNSMMQMDWEEAIKVFDLLYDQGFWSPGVFRYLHGACLAMLGLHTDAILQFAQVPDLITNINPTMSTGSSNKYMNGKKTLQSMEDTERYVLQKVTFFESMGYQDCKLSLCALEYVCLMDGICYMDMETLDTYLIMIEDTLQCIVEMEQLEYAIREKEMDPETPLHGYVEQRAVLLWIRASIFNTVGRYEDAIPHLNWIIDNQDDIEMDQWVIPFTLWEAGITAWNMDNRTRGRELWEKAARYKNYSFENRMSWKLHIALAKAEKQGVPSSQSISTYQGRSDYKPITLSYY</sequence>
<organism evidence="2 3">
    <name type="scientific">Absidia repens</name>
    <dbReference type="NCBI Taxonomy" id="90262"/>
    <lineage>
        <taxon>Eukaryota</taxon>
        <taxon>Fungi</taxon>
        <taxon>Fungi incertae sedis</taxon>
        <taxon>Mucoromycota</taxon>
        <taxon>Mucoromycotina</taxon>
        <taxon>Mucoromycetes</taxon>
        <taxon>Mucorales</taxon>
        <taxon>Cunninghamellaceae</taxon>
        <taxon>Absidia</taxon>
    </lineage>
</organism>
<accession>A0A1X2IV33</accession>
<comment type="caution">
    <text evidence="2">The sequence shown here is derived from an EMBL/GenBank/DDBJ whole genome shotgun (WGS) entry which is preliminary data.</text>
</comment>
<evidence type="ECO:0000313" key="2">
    <source>
        <dbReference type="EMBL" id="ORZ22929.1"/>
    </source>
</evidence>
<dbReference type="Proteomes" id="UP000193560">
    <property type="component" value="Unassembled WGS sequence"/>
</dbReference>
<evidence type="ECO:0000256" key="1">
    <source>
        <dbReference type="SAM" id="MobiDB-lite"/>
    </source>
</evidence>
<dbReference type="InterPro" id="IPR019412">
    <property type="entry name" value="IML2/TPR_39"/>
</dbReference>
<dbReference type="EMBL" id="MCGE01000003">
    <property type="protein sequence ID" value="ORZ22929.1"/>
    <property type="molecule type" value="Genomic_DNA"/>
</dbReference>
<protein>
    <submittedName>
        <fullName evidence="2">Uncharacterized protein</fullName>
    </submittedName>
</protein>
<gene>
    <name evidence="2" type="ORF">BCR42DRAFT_343243</name>
</gene>
<dbReference type="Pfam" id="PF10300">
    <property type="entry name" value="Iml2-TPR_39"/>
    <property type="match status" value="1"/>
</dbReference>
<dbReference type="PANTHER" id="PTHR31859:SF1">
    <property type="entry name" value="TETRATRICOPEPTIDE REPEAT PROTEIN 39C"/>
    <property type="match status" value="1"/>
</dbReference>
<reference evidence="2 3" key="1">
    <citation type="submission" date="2016-07" db="EMBL/GenBank/DDBJ databases">
        <title>Pervasive Adenine N6-methylation of Active Genes in Fungi.</title>
        <authorList>
            <consortium name="DOE Joint Genome Institute"/>
            <person name="Mondo S.J."/>
            <person name="Dannebaum R.O."/>
            <person name="Kuo R.C."/>
            <person name="Labutti K."/>
            <person name="Haridas S."/>
            <person name="Kuo A."/>
            <person name="Salamov A."/>
            <person name="Ahrendt S.R."/>
            <person name="Lipzen A."/>
            <person name="Sullivan W."/>
            <person name="Andreopoulos W.B."/>
            <person name="Clum A."/>
            <person name="Lindquist E."/>
            <person name="Daum C."/>
            <person name="Ramamoorthy G.K."/>
            <person name="Gryganskyi A."/>
            <person name="Culley D."/>
            <person name="Magnuson J.K."/>
            <person name="James T.Y."/>
            <person name="O'Malley M.A."/>
            <person name="Stajich J.E."/>
            <person name="Spatafora J.W."/>
            <person name="Visel A."/>
            <person name="Grigoriev I.V."/>
        </authorList>
    </citation>
    <scope>NUCLEOTIDE SEQUENCE [LARGE SCALE GENOMIC DNA]</scope>
    <source>
        <strain evidence="2 3">NRRL 1336</strain>
    </source>
</reference>
<evidence type="ECO:0000313" key="3">
    <source>
        <dbReference type="Proteomes" id="UP000193560"/>
    </source>
</evidence>
<keyword evidence="3" id="KW-1185">Reference proteome</keyword>
<proteinExistence type="predicted"/>
<dbReference type="InterPro" id="IPR011990">
    <property type="entry name" value="TPR-like_helical_dom_sf"/>
</dbReference>
<dbReference type="OrthoDB" id="43460at2759"/>
<dbReference type="SUPFAM" id="SSF48452">
    <property type="entry name" value="TPR-like"/>
    <property type="match status" value="1"/>
</dbReference>